<feature type="chain" id="PRO_5044329991" evidence="3">
    <location>
        <begin position="24"/>
        <end position="398"/>
    </location>
</feature>
<dbReference type="EMBL" id="CP162511">
    <property type="protein sequence ID" value="XDI07275.1"/>
    <property type="molecule type" value="Genomic_DNA"/>
</dbReference>
<feature type="compositionally biased region" description="Low complexity" evidence="1">
    <location>
        <begin position="48"/>
        <end position="83"/>
    </location>
</feature>
<keyword evidence="2" id="KW-0472">Membrane</keyword>
<feature type="signal peptide" evidence="3">
    <location>
        <begin position="1"/>
        <end position="23"/>
    </location>
</feature>
<feature type="compositionally biased region" description="Low complexity" evidence="1">
    <location>
        <begin position="311"/>
        <end position="337"/>
    </location>
</feature>
<dbReference type="Pfam" id="PF16640">
    <property type="entry name" value="Big_3_5"/>
    <property type="match status" value="1"/>
</dbReference>
<gene>
    <name evidence="5" type="ORF">ABFY20_09300</name>
</gene>
<protein>
    <submittedName>
        <fullName evidence="5">Ig-like domain repeat protein</fullName>
    </submittedName>
</protein>
<sequence length="398" mass="38948">MTRQGRGRALLHVFVAASVGALALGGAAAPAAAFEKPAISARPAPAVVALSAPSSSESTPSPTSAPSPRESTSPTGTPTPSATPDDRVPAVVALEAPDTMGYGESTRVVARVTDGAGAVASGSVQFIAHDGVDQGAPVPLTDGTAEFSFTGLAEGVDGGLVLPQPGALVVGAKFLPAEGSTLAPSVSTTEIAVETAATSASVDYTRGSDLVSGRAISVTATVEHPVTGDGSLRPAPVSGAVEFYYDGALVSTSPVFALPGDPRGYALADVTLGGAGDRSLVVTYTGDAVYNASSSPTVVVPVAPAAAAAPAPAAPRQPQQPAAPAPAATPVAPAQSGGAPGGDGSAPETISSTSVSEEATVGPSFWLVFVAIFAGLMLLASTSALAVVQSRARRRAAH</sequence>
<dbReference type="RefSeq" id="WP_368499650.1">
    <property type="nucleotide sequence ID" value="NZ_CP162511.1"/>
</dbReference>
<keyword evidence="3" id="KW-0732">Signal</keyword>
<evidence type="ECO:0000256" key="2">
    <source>
        <dbReference type="SAM" id="Phobius"/>
    </source>
</evidence>
<dbReference type="Gene3D" id="2.60.40.10">
    <property type="entry name" value="Immunoglobulins"/>
    <property type="match status" value="2"/>
</dbReference>
<evidence type="ECO:0000256" key="3">
    <source>
        <dbReference type="SAM" id="SignalP"/>
    </source>
</evidence>
<dbReference type="AlphaFoldDB" id="A0AB39BLJ6"/>
<keyword evidence="2" id="KW-1133">Transmembrane helix</keyword>
<dbReference type="InterPro" id="IPR032109">
    <property type="entry name" value="Big_3_5"/>
</dbReference>
<name>A0AB39BLJ6_9MICO</name>
<feature type="region of interest" description="Disordered" evidence="1">
    <location>
        <begin position="48"/>
        <end position="88"/>
    </location>
</feature>
<reference evidence="5" key="1">
    <citation type="submission" date="2024-05" db="EMBL/GenBank/DDBJ databases">
        <title>Herbiconiux sp. A18JL235.</title>
        <authorList>
            <person name="Zhang G."/>
        </authorList>
    </citation>
    <scope>NUCLEOTIDE SEQUENCE</scope>
    <source>
        <strain evidence="5">A18JL235</strain>
    </source>
</reference>
<keyword evidence="2" id="KW-0812">Transmembrane</keyword>
<proteinExistence type="predicted"/>
<evidence type="ECO:0000256" key="1">
    <source>
        <dbReference type="SAM" id="MobiDB-lite"/>
    </source>
</evidence>
<dbReference type="GO" id="GO:0005975">
    <property type="term" value="P:carbohydrate metabolic process"/>
    <property type="evidence" value="ECO:0007669"/>
    <property type="project" value="UniProtKB-ARBA"/>
</dbReference>
<organism evidence="5">
    <name type="scientific">Herbiconiux sp. A18JL235</name>
    <dbReference type="NCBI Taxonomy" id="3152363"/>
    <lineage>
        <taxon>Bacteria</taxon>
        <taxon>Bacillati</taxon>
        <taxon>Actinomycetota</taxon>
        <taxon>Actinomycetes</taxon>
        <taxon>Micrococcales</taxon>
        <taxon>Microbacteriaceae</taxon>
        <taxon>Herbiconiux</taxon>
    </lineage>
</organism>
<feature type="transmembrane region" description="Helical" evidence="2">
    <location>
        <begin position="365"/>
        <end position="388"/>
    </location>
</feature>
<accession>A0AB39BLJ6</accession>
<evidence type="ECO:0000313" key="5">
    <source>
        <dbReference type="EMBL" id="XDI07275.1"/>
    </source>
</evidence>
<feature type="domain" description="Bacterial Ig-like" evidence="4">
    <location>
        <begin position="209"/>
        <end position="302"/>
    </location>
</feature>
<evidence type="ECO:0000259" key="4">
    <source>
        <dbReference type="Pfam" id="PF16640"/>
    </source>
</evidence>
<dbReference type="InterPro" id="IPR013783">
    <property type="entry name" value="Ig-like_fold"/>
</dbReference>
<feature type="region of interest" description="Disordered" evidence="1">
    <location>
        <begin position="311"/>
        <end position="355"/>
    </location>
</feature>